<feature type="domain" description="Serine aminopeptidase S33" evidence="1">
    <location>
        <begin position="45"/>
        <end position="279"/>
    </location>
</feature>
<sequence>MSWCRSGASNTPLSVESPLVAVPESFFLDTRDGLRLQGQRYCAGRVRAVLCLVHGLGEHQGRYGALVRALQGADLGVYTFDLRGHGLSQGRRGHIPGLEYVLEDIQGVLALIHSEWRGLPLFLYGHSMGGNFALNYVLRKGGTGLNGLILNAPALRFYRPIPKLVITAIGLLRKFYPAFPLNSGVTPQQLSHLGAVEDNYRRDPLVHGVISAQMLSSCYRAGLWALGHGGELRLPTLLLQGQCDSLVSIEANRAFAASNPTFIHWQLLSHSKHEAHNDVERERVFHIICQWIEGCLQAH</sequence>
<protein>
    <submittedName>
        <fullName evidence="2">Lysophospholipase</fullName>
    </submittedName>
</protein>
<keyword evidence="3" id="KW-1185">Reference proteome</keyword>
<evidence type="ECO:0000259" key="1">
    <source>
        <dbReference type="Pfam" id="PF12146"/>
    </source>
</evidence>
<dbReference type="Proteomes" id="UP001569414">
    <property type="component" value="Unassembled WGS sequence"/>
</dbReference>
<dbReference type="InterPro" id="IPR022742">
    <property type="entry name" value="Hydrolase_4"/>
</dbReference>
<reference evidence="2 3" key="1">
    <citation type="submission" date="2024-08" db="EMBL/GenBank/DDBJ databases">
        <authorList>
            <person name="Ishaq N."/>
        </authorList>
    </citation>
    <scope>NUCLEOTIDE SEQUENCE [LARGE SCALE GENOMIC DNA]</scope>
    <source>
        <strain evidence="2 3">JCM 30400</strain>
    </source>
</reference>
<dbReference type="EMBL" id="JBGMEL010000002">
    <property type="protein sequence ID" value="MFA0789552.1"/>
    <property type="molecule type" value="Genomic_DNA"/>
</dbReference>
<dbReference type="InterPro" id="IPR000073">
    <property type="entry name" value="AB_hydrolase_1"/>
</dbReference>
<dbReference type="PRINTS" id="PR00111">
    <property type="entry name" value="ABHYDROLASE"/>
</dbReference>
<organism evidence="2 3">
    <name type="scientific">Microbulbifer echini</name>
    <dbReference type="NCBI Taxonomy" id="1529067"/>
    <lineage>
        <taxon>Bacteria</taxon>
        <taxon>Pseudomonadati</taxon>
        <taxon>Pseudomonadota</taxon>
        <taxon>Gammaproteobacteria</taxon>
        <taxon>Cellvibrionales</taxon>
        <taxon>Microbulbiferaceae</taxon>
        <taxon>Microbulbifer</taxon>
    </lineage>
</organism>
<dbReference type="InterPro" id="IPR029058">
    <property type="entry name" value="AB_hydrolase_fold"/>
</dbReference>
<dbReference type="PANTHER" id="PTHR11614">
    <property type="entry name" value="PHOSPHOLIPASE-RELATED"/>
    <property type="match status" value="1"/>
</dbReference>
<dbReference type="InterPro" id="IPR051044">
    <property type="entry name" value="MAG_DAG_Lipase"/>
</dbReference>
<dbReference type="Pfam" id="PF12146">
    <property type="entry name" value="Hydrolase_4"/>
    <property type="match status" value="1"/>
</dbReference>
<accession>A0ABV4NJ00</accession>
<dbReference type="Gene3D" id="3.40.50.1820">
    <property type="entry name" value="alpha/beta hydrolase"/>
    <property type="match status" value="1"/>
</dbReference>
<evidence type="ECO:0000313" key="3">
    <source>
        <dbReference type="Proteomes" id="UP001569414"/>
    </source>
</evidence>
<gene>
    <name evidence="2" type="ORF">ACCI51_03275</name>
</gene>
<comment type="caution">
    <text evidence="2">The sequence shown here is derived from an EMBL/GenBank/DDBJ whole genome shotgun (WGS) entry which is preliminary data.</text>
</comment>
<evidence type="ECO:0000313" key="2">
    <source>
        <dbReference type="EMBL" id="MFA0789552.1"/>
    </source>
</evidence>
<dbReference type="SUPFAM" id="SSF53474">
    <property type="entry name" value="alpha/beta-Hydrolases"/>
    <property type="match status" value="1"/>
</dbReference>
<dbReference type="RefSeq" id="WP_371842586.1">
    <property type="nucleotide sequence ID" value="NZ_JBGMEL010000002.1"/>
</dbReference>
<name>A0ABV4NJ00_9GAMM</name>
<proteinExistence type="predicted"/>